<evidence type="ECO:0000256" key="4">
    <source>
        <dbReference type="ARBA" id="ARBA00022737"/>
    </source>
</evidence>
<evidence type="ECO:0000313" key="6">
    <source>
        <dbReference type="EMBL" id="KAK8899937.1"/>
    </source>
</evidence>
<proteinExistence type="predicted"/>
<dbReference type="Proteomes" id="UP001470230">
    <property type="component" value="Unassembled WGS sequence"/>
</dbReference>
<keyword evidence="2" id="KW-0813">Transport</keyword>
<dbReference type="SUPFAM" id="SSF48371">
    <property type="entry name" value="ARM repeat"/>
    <property type="match status" value="2"/>
</dbReference>
<dbReference type="EMBL" id="JAPFFF010000001">
    <property type="protein sequence ID" value="KAK8899937.1"/>
    <property type="molecule type" value="Genomic_DNA"/>
</dbReference>
<evidence type="ECO:0000256" key="3">
    <source>
        <dbReference type="ARBA" id="ARBA00022490"/>
    </source>
</evidence>
<name>A0ABR2L9P5_9EUKA</name>
<dbReference type="InterPro" id="IPR016024">
    <property type="entry name" value="ARM-type_fold"/>
</dbReference>
<dbReference type="InterPro" id="IPR040122">
    <property type="entry name" value="Importin_beta"/>
</dbReference>
<evidence type="ECO:0008006" key="8">
    <source>
        <dbReference type="Google" id="ProtNLM"/>
    </source>
</evidence>
<dbReference type="Gene3D" id="1.25.10.10">
    <property type="entry name" value="Leucine-rich Repeat Variant"/>
    <property type="match status" value="2"/>
</dbReference>
<keyword evidence="5" id="KW-0653">Protein transport</keyword>
<evidence type="ECO:0000256" key="5">
    <source>
        <dbReference type="ARBA" id="ARBA00022927"/>
    </source>
</evidence>
<reference evidence="6 7" key="1">
    <citation type="submission" date="2024-04" db="EMBL/GenBank/DDBJ databases">
        <title>Tritrichomonas musculus Genome.</title>
        <authorList>
            <person name="Alves-Ferreira E."/>
            <person name="Grigg M."/>
            <person name="Lorenzi H."/>
            <person name="Galac M."/>
        </authorList>
    </citation>
    <scope>NUCLEOTIDE SEQUENCE [LARGE SCALE GENOMIC DNA]</scope>
    <source>
        <strain evidence="6 7">EAF2021</strain>
    </source>
</reference>
<comment type="subcellular location">
    <subcellularLocation>
        <location evidence="1">Cytoplasm</location>
    </subcellularLocation>
</comment>
<dbReference type="PANTHER" id="PTHR10527">
    <property type="entry name" value="IMPORTIN BETA"/>
    <property type="match status" value="1"/>
</dbReference>
<dbReference type="InterPro" id="IPR011989">
    <property type="entry name" value="ARM-like"/>
</dbReference>
<evidence type="ECO:0000256" key="1">
    <source>
        <dbReference type="ARBA" id="ARBA00004496"/>
    </source>
</evidence>
<keyword evidence="3" id="KW-0963">Cytoplasm</keyword>
<keyword evidence="7" id="KW-1185">Reference proteome</keyword>
<evidence type="ECO:0000313" key="7">
    <source>
        <dbReference type="Proteomes" id="UP001470230"/>
    </source>
</evidence>
<gene>
    <name evidence="6" type="ORF">M9Y10_002260</name>
</gene>
<sequence length="1011" mass="114346">MEELAAQFIQCFNALRTNDNNAVGQATNLIKQLSKNENAVSVLIIIIQQNEDPFIRFQASIAIKYCFRGINDESFNPENLINTLLQILANETENLIRAYLAHVIGETLIKKPTIPLAINFAHSALQSGQQIQIHSAIQLLEYLIGKYQNNDDQLAQFVEQLSLAAINFNNIQITLDTFEFYFGFTNEHHNIPSETSNNLWSMMISLLDKYVDDSQNFWSLAKIIGDCVDSDAVYADVEPLLPICFQLLTRDDLDHLQNHVIYMLDAIIINFPDQVLSKNMVIPIFQRYFQITLKDYMPNEQLDLLEKNDIFKNMCESFSSEDSFVISVWGTIKEFPQNDQGRYISMCILRYLFDPEVEYFDEILDDVVSLINLSLTSESTATMEAAIECLYEFLKMFSIVDDYLTSFETTILGIMKVRPTLRLIEAFTAVIGNVESTDNIFEEAFPILFYLISNSSPEANITLIHSLSILSLHSYVGVLSHYQTIITLMQNLLSNESEGIEFMKNDAIECINSLMRVSPDHFRPGLESFLPLILNLLHSKYYCLIAASINCIGNIVDLYPEDVKSLAPQLLDEMANYALNDSLPILQEITELFKQGYSVDEVNEEYGENTVDKDSLEISGGAFMVYASILAKFPELLPQNFERAVKIIQVLSVSIFSTHAVCFGVEIMMPAVKQIGFNVPELMVSILTNLRIIIAQASSTETIAEAVQAIAVLIHAVGFASLGNEIMNFSGDVINIFKFSLKCFEVSQKVLPENLYPSLFTLFHILFDNFSAEICSEFMKEIIPEILALTAKTKKEKAFALDVLVDYAVHGFNPTEDFIPNIFNLAIECIRNNLSSGFIAIDKLSAFQPDILRANAKNLLDLYMQKLTLKPKKSQYNYQAMIDNCISSLGSLAMQVLGDDFPLETFGKIVLSKLPPKQDYEECLQSYNFVLWMIPKSIQYLKADIIAALARLFGLSPKIIQRMNIDPESYQNFKQTFIKLLQISEDGEQICNAAVENDPSKIQYIHNAISS</sequence>
<evidence type="ECO:0000256" key="2">
    <source>
        <dbReference type="ARBA" id="ARBA00022448"/>
    </source>
</evidence>
<comment type="caution">
    <text evidence="6">The sequence shown here is derived from an EMBL/GenBank/DDBJ whole genome shotgun (WGS) entry which is preliminary data.</text>
</comment>
<keyword evidence="4" id="KW-0677">Repeat</keyword>
<protein>
    <recommendedName>
        <fullName evidence="8">Importin N-terminal domain-containing protein</fullName>
    </recommendedName>
</protein>
<accession>A0ABR2L9P5</accession>
<organism evidence="6 7">
    <name type="scientific">Tritrichomonas musculus</name>
    <dbReference type="NCBI Taxonomy" id="1915356"/>
    <lineage>
        <taxon>Eukaryota</taxon>
        <taxon>Metamonada</taxon>
        <taxon>Parabasalia</taxon>
        <taxon>Tritrichomonadida</taxon>
        <taxon>Tritrichomonadidae</taxon>
        <taxon>Tritrichomonas</taxon>
    </lineage>
</organism>